<evidence type="ECO:0000313" key="4">
    <source>
        <dbReference type="Proteomes" id="UP000216147"/>
    </source>
</evidence>
<sequence>MPSHFQRFCIYALVALVLSAVATWGLGLFWVAIGGGGLPLHGWIAMGLGVAGTVGLTWGLMALAFKSNREGWDDQVDNGLDPGRAETDET</sequence>
<evidence type="ECO:0000256" key="2">
    <source>
        <dbReference type="SAM" id="Phobius"/>
    </source>
</evidence>
<comment type="caution">
    <text evidence="3">The sequence shown here is derived from an EMBL/GenBank/DDBJ whole genome shotgun (WGS) entry which is preliminary data.</text>
</comment>
<feature type="transmembrane region" description="Helical" evidence="2">
    <location>
        <begin position="9"/>
        <end position="31"/>
    </location>
</feature>
<evidence type="ECO:0000313" key="3">
    <source>
        <dbReference type="EMBL" id="OYX55410.1"/>
    </source>
</evidence>
<dbReference type="AlphaFoldDB" id="A0A258HEG4"/>
<name>A0A258HEG4_9CAUL</name>
<feature type="transmembrane region" description="Helical" evidence="2">
    <location>
        <begin position="43"/>
        <end position="65"/>
    </location>
</feature>
<organism evidence="3 4">
    <name type="scientific">Brevundimonas subvibrioides</name>
    <dbReference type="NCBI Taxonomy" id="74313"/>
    <lineage>
        <taxon>Bacteria</taxon>
        <taxon>Pseudomonadati</taxon>
        <taxon>Pseudomonadota</taxon>
        <taxon>Alphaproteobacteria</taxon>
        <taxon>Caulobacterales</taxon>
        <taxon>Caulobacteraceae</taxon>
        <taxon>Brevundimonas</taxon>
    </lineage>
</organism>
<protein>
    <submittedName>
        <fullName evidence="3">Uncharacterized protein</fullName>
    </submittedName>
</protein>
<dbReference type="Proteomes" id="UP000216147">
    <property type="component" value="Unassembled WGS sequence"/>
</dbReference>
<proteinExistence type="predicted"/>
<keyword evidence="2" id="KW-0472">Membrane</keyword>
<evidence type="ECO:0000256" key="1">
    <source>
        <dbReference type="SAM" id="MobiDB-lite"/>
    </source>
</evidence>
<feature type="region of interest" description="Disordered" evidence="1">
    <location>
        <begin position="71"/>
        <end position="90"/>
    </location>
</feature>
<dbReference type="EMBL" id="NCEQ01000014">
    <property type="protein sequence ID" value="OYX55410.1"/>
    <property type="molecule type" value="Genomic_DNA"/>
</dbReference>
<keyword evidence="2" id="KW-1133">Transmembrane helix</keyword>
<accession>A0A258HEG4</accession>
<keyword evidence="2" id="KW-0812">Transmembrane</keyword>
<gene>
    <name evidence="3" type="ORF">B7Y86_13890</name>
</gene>
<reference evidence="3 4" key="1">
    <citation type="submission" date="2017-03" db="EMBL/GenBank/DDBJ databases">
        <title>Lifting the veil on microbial sulfur biogeochemistry in mining wastewaters.</title>
        <authorList>
            <person name="Kantor R.S."/>
            <person name="Colenbrander Nelson T."/>
            <person name="Marshall S."/>
            <person name="Bennett D."/>
            <person name="Apte S."/>
            <person name="Camacho D."/>
            <person name="Thomas B.C."/>
            <person name="Warren L.A."/>
            <person name="Banfield J.F."/>
        </authorList>
    </citation>
    <scope>NUCLEOTIDE SEQUENCE [LARGE SCALE GENOMIC DNA]</scope>
    <source>
        <strain evidence="3">32-68-21</strain>
    </source>
</reference>